<name>G2Q2A8_THET4</name>
<dbReference type="HOGENOM" id="CLU_004131_6_0_1"/>
<dbReference type="InterPro" id="IPR013507">
    <property type="entry name" value="DNA_mismatch_S5_2-like"/>
</dbReference>
<dbReference type="RefSeq" id="XP_003659478.1">
    <property type="nucleotide sequence ID" value="XM_003659430.1"/>
</dbReference>
<dbReference type="OrthoDB" id="10263226at2759"/>
<dbReference type="VEuPathDB" id="FungiDB:MYCTH_2296585"/>
<dbReference type="OMA" id="NSKREFG"/>
<dbReference type="GO" id="GO:0032389">
    <property type="term" value="C:MutLalpha complex"/>
    <property type="evidence" value="ECO:0007669"/>
    <property type="project" value="TreeGrafter"/>
</dbReference>
<evidence type="ECO:0000313" key="5">
    <source>
        <dbReference type="EMBL" id="AEO54233.1"/>
    </source>
</evidence>
<feature type="region of interest" description="Disordered" evidence="3">
    <location>
        <begin position="368"/>
        <end position="408"/>
    </location>
</feature>
<dbReference type="SUPFAM" id="SSF55874">
    <property type="entry name" value="ATPase domain of HSP90 chaperone/DNA topoisomerase II/histidine kinase"/>
    <property type="match status" value="1"/>
</dbReference>
<accession>G2Q2A8</accession>
<dbReference type="InterPro" id="IPR002099">
    <property type="entry name" value="MutL/Mlh/PMS"/>
</dbReference>
<sequence length="408" mass="43900">MPILPLTESTARRLGSTLAITSPVLLLKELLDNAIDADATSMDVLVAPNTVDRIEVRDNGHGISPEDFDGLGRPGHTSKLRFLEELDTLGGRTLGFRGVALASINALADVSITTRVATEHVATVISLAKGGGVATRRHAASPVGTVVRVASLFSNLPVRQRAALKDAQKSLDRMRDLLRAYALTRPSIRLRFTVLQNPGLSWSYPPAVNGGVKEAALQLFGMDLASQCTFLTFPGEHSERDDGYSNFQDDTECSTRQEGGAIFEALLPGATADPLKVSKGAFVSVDGRPISTALGTAKKLVYVFRRCFEDHFATTASRNPPRDPFITLNIRCPPGAYDVNIEPSKEDVIFKEEDRIVGQLESFLSRIYPPSAPHGSKQSARADVGPSAKAGAERSSEGSLRSLPPQVR</sequence>
<dbReference type="InterPro" id="IPR038973">
    <property type="entry name" value="MutL/Mlh/Pms-like"/>
</dbReference>
<dbReference type="EMBL" id="CP003002">
    <property type="protein sequence ID" value="AEO54233.1"/>
    <property type="molecule type" value="Genomic_DNA"/>
</dbReference>
<dbReference type="Pfam" id="PF13589">
    <property type="entry name" value="HATPase_c_3"/>
    <property type="match status" value="1"/>
</dbReference>
<dbReference type="InParanoid" id="G2Q2A8"/>
<dbReference type="SUPFAM" id="SSF54211">
    <property type="entry name" value="Ribosomal protein S5 domain 2-like"/>
    <property type="match status" value="1"/>
</dbReference>
<dbReference type="GeneID" id="11505455"/>
<dbReference type="eggNOG" id="KOG1978">
    <property type="taxonomic scope" value="Eukaryota"/>
</dbReference>
<organism evidence="5 6">
    <name type="scientific">Thermothelomyces thermophilus (strain ATCC 42464 / BCRC 31852 / DSM 1799)</name>
    <name type="common">Sporotrichum thermophile</name>
    <dbReference type="NCBI Taxonomy" id="573729"/>
    <lineage>
        <taxon>Eukaryota</taxon>
        <taxon>Fungi</taxon>
        <taxon>Dikarya</taxon>
        <taxon>Ascomycota</taxon>
        <taxon>Pezizomycotina</taxon>
        <taxon>Sordariomycetes</taxon>
        <taxon>Sordariomycetidae</taxon>
        <taxon>Sordariales</taxon>
        <taxon>Chaetomiaceae</taxon>
        <taxon>Thermothelomyces</taxon>
    </lineage>
</organism>
<dbReference type="Pfam" id="PF01119">
    <property type="entry name" value="DNA_mis_repair"/>
    <property type="match status" value="1"/>
</dbReference>
<evidence type="ECO:0000313" key="6">
    <source>
        <dbReference type="Proteomes" id="UP000007322"/>
    </source>
</evidence>
<keyword evidence="6" id="KW-1185">Reference proteome</keyword>
<dbReference type="PANTHER" id="PTHR10073">
    <property type="entry name" value="DNA MISMATCH REPAIR PROTEIN MLH, PMS, MUTL"/>
    <property type="match status" value="1"/>
</dbReference>
<dbReference type="InterPro" id="IPR036890">
    <property type="entry name" value="HATPase_C_sf"/>
</dbReference>
<evidence type="ECO:0000256" key="3">
    <source>
        <dbReference type="SAM" id="MobiDB-lite"/>
    </source>
</evidence>
<dbReference type="Proteomes" id="UP000007322">
    <property type="component" value="Chromosome 1"/>
</dbReference>
<dbReference type="GO" id="GO:0061982">
    <property type="term" value="P:meiosis I cell cycle process"/>
    <property type="evidence" value="ECO:0007669"/>
    <property type="project" value="UniProtKB-ARBA"/>
</dbReference>
<feature type="domain" description="DNA mismatch repair protein S5" evidence="4">
    <location>
        <begin position="216"/>
        <end position="365"/>
    </location>
</feature>
<evidence type="ECO:0000256" key="1">
    <source>
        <dbReference type="ARBA" id="ARBA00006082"/>
    </source>
</evidence>
<evidence type="ECO:0000259" key="4">
    <source>
        <dbReference type="SMART" id="SM01340"/>
    </source>
</evidence>
<dbReference type="FunCoup" id="G2Q2A8">
    <property type="interactions" value="59"/>
</dbReference>
<dbReference type="STRING" id="573729.G2Q2A8"/>
<dbReference type="PANTHER" id="PTHR10073:SF41">
    <property type="entry name" value="MISMATCH REPAIR PROTEIN, PUTATIVE (AFU_ORTHOLOGUE AFUA_8G05820)-RELATED"/>
    <property type="match status" value="1"/>
</dbReference>
<dbReference type="GO" id="GO:0006298">
    <property type="term" value="P:mismatch repair"/>
    <property type="evidence" value="ECO:0007669"/>
    <property type="project" value="InterPro"/>
</dbReference>
<dbReference type="GO" id="GO:0016887">
    <property type="term" value="F:ATP hydrolysis activity"/>
    <property type="evidence" value="ECO:0007669"/>
    <property type="project" value="InterPro"/>
</dbReference>
<dbReference type="SMART" id="SM01340">
    <property type="entry name" value="DNA_mis_repair"/>
    <property type="match status" value="1"/>
</dbReference>
<evidence type="ECO:0000256" key="2">
    <source>
        <dbReference type="ARBA" id="ARBA00022763"/>
    </source>
</evidence>
<dbReference type="GO" id="GO:0140664">
    <property type="term" value="F:ATP-dependent DNA damage sensor activity"/>
    <property type="evidence" value="ECO:0007669"/>
    <property type="project" value="InterPro"/>
</dbReference>
<reference evidence="5 6" key="1">
    <citation type="journal article" date="2011" name="Nat. Biotechnol.">
        <title>Comparative genomic analysis of the thermophilic biomass-degrading fungi Myceliophthora thermophila and Thielavia terrestris.</title>
        <authorList>
            <person name="Berka R.M."/>
            <person name="Grigoriev I.V."/>
            <person name="Otillar R."/>
            <person name="Salamov A."/>
            <person name="Grimwood J."/>
            <person name="Reid I."/>
            <person name="Ishmael N."/>
            <person name="John T."/>
            <person name="Darmond C."/>
            <person name="Moisan M.-C."/>
            <person name="Henrissat B."/>
            <person name="Coutinho P.M."/>
            <person name="Lombard V."/>
            <person name="Natvig D.O."/>
            <person name="Lindquist E."/>
            <person name="Schmutz J."/>
            <person name="Lucas S."/>
            <person name="Harris P."/>
            <person name="Powlowski J."/>
            <person name="Bellemare A."/>
            <person name="Taylor D."/>
            <person name="Butler G."/>
            <person name="de Vries R.P."/>
            <person name="Allijn I.E."/>
            <person name="van den Brink J."/>
            <person name="Ushinsky S."/>
            <person name="Storms R."/>
            <person name="Powell A.J."/>
            <person name="Paulsen I.T."/>
            <person name="Elbourne L.D.H."/>
            <person name="Baker S.E."/>
            <person name="Magnuson J."/>
            <person name="LaBoissiere S."/>
            <person name="Clutterbuck A.J."/>
            <person name="Martinez D."/>
            <person name="Wogulis M."/>
            <person name="de Leon A.L."/>
            <person name="Rey M.W."/>
            <person name="Tsang A."/>
        </authorList>
    </citation>
    <scope>NUCLEOTIDE SEQUENCE [LARGE SCALE GENOMIC DNA]</scope>
    <source>
        <strain evidence="6">ATCC 42464 / BCRC 31852 / DSM 1799</strain>
    </source>
</reference>
<dbReference type="GO" id="GO:0005524">
    <property type="term" value="F:ATP binding"/>
    <property type="evidence" value="ECO:0007669"/>
    <property type="project" value="InterPro"/>
</dbReference>
<dbReference type="InterPro" id="IPR014721">
    <property type="entry name" value="Ribsml_uS5_D2-typ_fold_subgr"/>
</dbReference>
<dbReference type="InterPro" id="IPR020568">
    <property type="entry name" value="Ribosomal_Su5_D2-typ_SF"/>
</dbReference>
<keyword evidence="2" id="KW-0227">DNA damage</keyword>
<dbReference type="FunFam" id="3.30.565.10:FF:000017">
    <property type="entry name" value="PMS1 homolog 1, mismatch repair system component"/>
    <property type="match status" value="1"/>
</dbReference>
<dbReference type="NCBIfam" id="TIGR00585">
    <property type="entry name" value="mutl"/>
    <property type="match status" value="1"/>
</dbReference>
<comment type="similarity">
    <text evidence="1">Belongs to the DNA mismatch repair MutL/HexB family.</text>
</comment>
<dbReference type="Gene3D" id="3.30.565.10">
    <property type="entry name" value="Histidine kinase-like ATPase, C-terminal domain"/>
    <property type="match status" value="1"/>
</dbReference>
<dbReference type="GO" id="GO:0030983">
    <property type="term" value="F:mismatched DNA binding"/>
    <property type="evidence" value="ECO:0007669"/>
    <property type="project" value="InterPro"/>
</dbReference>
<proteinExistence type="inferred from homology"/>
<gene>
    <name evidence="5" type="ORF">MYCTH_2296585</name>
</gene>
<protein>
    <recommendedName>
        <fullName evidence="4">DNA mismatch repair protein S5 domain-containing protein</fullName>
    </recommendedName>
</protein>
<dbReference type="Gene3D" id="3.30.230.10">
    <property type="match status" value="1"/>
</dbReference>
<dbReference type="AlphaFoldDB" id="G2Q2A8"/>
<dbReference type="KEGG" id="mtm:MYCTH_2296585"/>